<evidence type="ECO:0000313" key="1">
    <source>
        <dbReference type="EMBL" id="EIA62943.1"/>
    </source>
</evidence>
<organism evidence="1 2">
    <name type="scientific">Campylobacter coli 80352</name>
    <dbReference type="NCBI Taxonomy" id="887288"/>
    <lineage>
        <taxon>Bacteria</taxon>
        <taxon>Pseudomonadati</taxon>
        <taxon>Campylobacterota</taxon>
        <taxon>Epsilonproteobacteria</taxon>
        <taxon>Campylobacterales</taxon>
        <taxon>Campylobacteraceae</taxon>
        <taxon>Campylobacter</taxon>
    </lineage>
</organism>
<accession>A0ABP2NQ37</accession>
<sequence>MILEIIVLVLATLLCVLSAKVYRLEKELKELKNE</sequence>
<proteinExistence type="predicted"/>
<dbReference type="Proteomes" id="UP000005511">
    <property type="component" value="Unassembled WGS sequence"/>
</dbReference>
<keyword evidence="2" id="KW-1185">Reference proteome</keyword>
<comment type="caution">
    <text evidence="1">The sequence shown here is derived from an EMBL/GenBank/DDBJ whole genome shotgun (WGS) entry which is preliminary data.</text>
</comment>
<evidence type="ECO:0000313" key="2">
    <source>
        <dbReference type="Proteomes" id="UP000005511"/>
    </source>
</evidence>
<dbReference type="EMBL" id="AIMT01000082">
    <property type="protein sequence ID" value="EIA62943.1"/>
    <property type="molecule type" value="Genomic_DNA"/>
</dbReference>
<gene>
    <name evidence="1" type="ORF">cco14_08019</name>
</gene>
<name>A0ABP2NQ37_CAMCO</name>
<reference evidence="1 2" key="1">
    <citation type="submission" date="2010-09" db="EMBL/GenBank/DDBJ databases">
        <authorList>
            <person name="Richards V."/>
            <person name="Lefebure T."/>
            <person name="Suzuki H."/>
            <person name="Pavinski Bitar P."/>
            <person name="Stanhope M."/>
        </authorList>
    </citation>
    <scope>NUCLEOTIDE SEQUENCE [LARGE SCALE GENOMIC DNA]</scope>
    <source>
        <strain evidence="1 2">80352</strain>
    </source>
</reference>
<protein>
    <submittedName>
        <fullName evidence="1">Uncharacterized protein</fullName>
    </submittedName>
</protein>